<dbReference type="PANTHER" id="PTHR11351:SF31">
    <property type="entry name" value="DESATURASE 1, ISOFORM A-RELATED"/>
    <property type="match status" value="1"/>
</dbReference>
<evidence type="ECO:0000256" key="4">
    <source>
        <dbReference type="ARBA" id="ARBA00022692"/>
    </source>
</evidence>
<feature type="transmembrane region" description="Helical" evidence="13">
    <location>
        <begin position="380"/>
        <end position="399"/>
    </location>
</feature>
<comment type="subcellular location">
    <subcellularLocation>
        <location evidence="1">Membrane</location>
        <topology evidence="1">Multi-pass membrane protein</topology>
    </subcellularLocation>
</comment>
<feature type="transmembrane region" description="Helical" evidence="13">
    <location>
        <begin position="492"/>
        <end position="512"/>
    </location>
</feature>
<evidence type="ECO:0000256" key="8">
    <source>
        <dbReference type="ARBA" id="ARBA00023004"/>
    </source>
</evidence>
<dbReference type="InterPro" id="IPR005804">
    <property type="entry name" value="FA_desaturase_dom"/>
</dbReference>
<protein>
    <recommendedName>
        <fullName evidence="14">Fatty acid desaturase domain-containing protein</fullName>
    </recommendedName>
</protein>
<keyword evidence="3" id="KW-0444">Lipid biosynthesis</keyword>
<dbReference type="STRING" id="7375.A0A0L0CIK6"/>
<dbReference type="AlphaFoldDB" id="A0A0L0CIK6"/>
<dbReference type="EMBL" id="JRES01000328">
    <property type="protein sequence ID" value="KNC32243.1"/>
    <property type="molecule type" value="Genomic_DNA"/>
</dbReference>
<evidence type="ECO:0000256" key="3">
    <source>
        <dbReference type="ARBA" id="ARBA00022516"/>
    </source>
</evidence>
<reference evidence="15 16" key="1">
    <citation type="journal article" date="2015" name="Nat. Commun.">
        <title>Lucilia cuprina genome unlocks parasitic fly biology to underpin future interventions.</title>
        <authorList>
            <person name="Anstead C.A."/>
            <person name="Korhonen P.K."/>
            <person name="Young N.D."/>
            <person name="Hall R.S."/>
            <person name="Jex A.R."/>
            <person name="Murali S.C."/>
            <person name="Hughes D.S."/>
            <person name="Lee S.F."/>
            <person name="Perry T."/>
            <person name="Stroehlein A.J."/>
            <person name="Ansell B.R."/>
            <person name="Breugelmans B."/>
            <person name="Hofmann A."/>
            <person name="Qu J."/>
            <person name="Dugan S."/>
            <person name="Lee S.L."/>
            <person name="Chao H."/>
            <person name="Dinh H."/>
            <person name="Han Y."/>
            <person name="Doddapaneni H.V."/>
            <person name="Worley K.C."/>
            <person name="Muzny D.M."/>
            <person name="Ioannidis P."/>
            <person name="Waterhouse R.M."/>
            <person name="Zdobnov E.M."/>
            <person name="James P.J."/>
            <person name="Bagnall N.H."/>
            <person name="Kotze A.C."/>
            <person name="Gibbs R.A."/>
            <person name="Richards S."/>
            <person name="Batterham P."/>
            <person name="Gasser R.B."/>
        </authorList>
    </citation>
    <scope>NUCLEOTIDE SEQUENCE [LARGE SCALE GENOMIC DNA]</scope>
    <source>
        <strain evidence="15 16">LS</strain>
        <tissue evidence="15">Full body</tissue>
    </source>
</reference>
<sequence>MPPNAAPASQTITESLLAAGGISEGNPKVLTEATTGVLFEQDAETIDGGLVKDIEKLKKAEKRKLKLVWRNIIAFGYLHLAALYGAYLICTSAKWQTIAFVPKKVNRHVLKALNFLSQGKAENEISTEQILNQVKYQMRNLVPVYNIDMVIQKSLKNLSDIGLIDRTAPQRFAMGRSYAPSSAPKANKPKTVNPNIFKPNVSRKRSISKLNPNFKRAQYDSEESMSGEEYDHARKRIRTNTKKIIHSGRNTELPKARQHFRFKNIALADPLSDPSPLYMRDFESDGIFEQNQEMAVYIGPIGNTNNNLDVTNITPIEPLEINEILNDDQTDNINNSQITKEASFEVVELFLHNNNNYETANKTNSQTNSQSDDQPSKTTFGLYLISGLGITAGAHRLWAHRSYKAKWPLRLILMIFNTIAFQDAAYHWSRDHRVHHKYSETDADPHNATRGFFFSHIGWLLCKKHPEVKAKGKGVDMSDLRNDKIIMFQKKYYMILMPLLCFLLPTIIPMYGWNESFINSWFVATMFRWCFVLNVTWLVNSAAHKFGGKPYDKYINPSENSSVAILAFGEGWHNYHHVFPWDYKTAEFGQYSMNLTTAFIDFFAKIGWAYDLKTVSADIIKKRVKRTGDGSHEIWGWGDKDQPKEEIDAAVIINKKDE</sequence>
<keyword evidence="8" id="KW-0408">Iron</keyword>
<comment type="similarity">
    <text evidence="2">Belongs to the fatty acid desaturase type 1 family.</text>
</comment>
<evidence type="ECO:0000259" key="14">
    <source>
        <dbReference type="Pfam" id="PF00487"/>
    </source>
</evidence>
<dbReference type="PANTHER" id="PTHR11351">
    <property type="entry name" value="ACYL-COA DESATURASE"/>
    <property type="match status" value="1"/>
</dbReference>
<keyword evidence="11" id="KW-0275">Fatty acid biosynthesis</keyword>
<dbReference type="Pfam" id="PF00487">
    <property type="entry name" value="FA_desaturase"/>
    <property type="match status" value="1"/>
</dbReference>
<evidence type="ECO:0000256" key="2">
    <source>
        <dbReference type="ARBA" id="ARBA00009295"/>
    </source>
</evidence>
<keyword evidence="16" id="KW-1185">Reference proteome</keyword>
<dbReference type="GO" id="GO:0006636">
    <property type="term" value="P:unsaturated fatty acid biosynthetic process"/>
    <property type="evidence" value="ECO:0007669"/>
    <property type="project" value="TreeGrafter"/>
</dbReference>
<keyword evidence="6 13" id="KW-1133">Transmembrane helix</keyword>
<evidence type="ECO:0000313" key="16">
    <source>
        <dbReference type="Proteomes" id="UP000037069"/>
    </source>
</evidence>
<dbReference type="GO" id="GO:0005789">
    <property type="term" value="C:endoplasmic reticulum membrane"/>
    <property type="evidence" value="ECO:0007669"/>
    <property type="project" value="TreeGrafter"/>
</dbReference>
<accession>A0A0L0CIK6</accession>
<dbReference type="Proteomes" id="UP000037069">
    <property type="component" value="Unassembled WGS sequence"/>
</dbReference>
<dbReference type="OrthoDB" id="10260134at2759"/>
<evidence type="ECO:0000256" key="6">
    <source>
        <dbReference type="ARBA" id="ARBA00022989"/>
    </source>
</evidence>
<evidence type="ECO:0000256" key="9">
    <source>
        <dbReference type="ARBA" id="ARBA00023098"/>
    </source>
</evidence>
<gene>
    <name evidence="15" type="ORF">FF38_06611</name>
</gene>
<feature type="region of interest" description="Disordered" evidence="12">
    <location>
        <begin position="177"/>
        <end position="198"/>
    </location>
</feature>
<organism evidence="15 16">
    <name type="scientific">Lucilia cuprina</name>
    <name type="common">Green bottle fly</name>
    <name type="synonym">Australian sheep blowfly</name>
    <dbReference type="NCBI Taxonomy" id="7375"/>
    <lineage>
        <taxon>Eukaryota</taxon>
        <taxon>Metazoa</taxon>
        <taxon>Ecdysozoa</taxon>
        <taxon>Arthropoda</taxon>
        <taxon>Hexapoda</taxon>
        <taxon>Insecta</taxon>
        <taxon>Pterygota</taxon>
        <taxon>Neoptera</taxon>
        <taxon>Endopterygota</taxon>
        <taxon>Diptera</taxon>
        <taxon>Brachycera</taxon>
        <taxon>Muscomorpha</taxon>
        <taxon>Oestroidea</taxon>
        <taxon>Calliphoridae</taxon>
        <taxon>Luciliinae</taxon>
        <taxon>Lucilia</taxon>
    </lineage>
</organism>
<dbReference type="GO" id="GO:0004768">
    <property type="term" value="F:stearoyl-CoA 9-desaturase activity"/>
    <property type="evidence" value="ECO:0007669"/>
    <property type="project" value="TreeGrafter"/>
</dbReference>
<feature type="transmembrane region" description="Helical" evidence="13">
    <location>
        <begin position="67"/>
        <end position="89"/>
    </location>
</feature>
<keyword evidence="10 13" id="KW-0472">Membrane</keyword>
<evidence type="ECO:0000256" key="10">
    <source>
        <dbReference type="ARBA" id="ARBA00023136"/>
    </source>
</evidence>
<dbReference type="GO" id="GO:0005506">
    <property type="term" value="F:iron ion binding"/>
    <property type="evidence" value="ECO:0007669"/>
    <property type="project" value="TreeGrafter"/>
</dbReference>
<evidence type="ECO:0000256" key="13">
    <source>
        <dbReference type="SAM" id="Phobius"/>
    </source>
</evidence>
<keyword evidence="4 13" id="KW-0812">Transmembrane</keyword>
<feature type="transmembrane region" description="Helical" evidence="13">
    <location>
        <begin position="518"/>
        <end position="539"/>
    </location>
</feature>
<evidence type="ECO:0000256" key="7">
    <source>
        <dbReference type="ARBA" id="ARBA00023002"/>
    </source>
</evidence>
<comment type="caution">
    <text evidence="15">The sequence shown here is derived from an EMBL/GenBank/DDBJ whole genome shotgun (WGS) entry which is preliminary data.</text>
</comment>
<keyword evidence="9" id="KW-0443">Lipid metabolism</keyword>
<dbReference type="InterPro" id="IPR015876">
    <property type="entry name" value="Acyl-CoA_DS"/>
</dbReference>
<evidence type="ECO:0000256" key="1">
    <source>
        <dbReference type="ARBA" id="ARBA00004141"/>
    </source>
</evidence>
<keyword evidence="5" id="KW-0276">Fatty acid metabolism</keyword>
<keyword evidence="7" id="KW-0560">Oxidoreductase</keyword>
<name>A0A0L0CIK6_LUCCU</name>
<evidence type="ECO:0000313" key="15">
    <source>
        <dbReference type="EMBL" id="KNC32243.1"/>
    </source>
</evidence>
<evidence type="ECO:0000256" key="12">
    <source>
        <dbReference type="SAM" id="MobiDB-lite"/>
    </source>
</evidence>
<dbReference type="CDD" id="cd03505">
    <property type="entry name" value="Delta9-FADS-like"/>
    <property type="match status" value="1"/>
</dbReference>
<feature type="domain" description="Fatty acid desaturase" evidence="14">
    <location>
        <begin position="387"/>
        <end position="580"/>
    </location>
</feature>
<proteinExistence type="inferred from homology"/>
<evidence type="ECO:0000256" key="5">
    <source>
        <dbReference type="ARBA" id="ARBA00022832"/>
    </source>
</evidence>
<evidence type="ECO:0000256" key="11">
    <source>
        <dbReference type="ARBA" id="ARBA00023160"/>
    </source>
</evidence>